<evidence type="ECO:0000313" key="1">
    <source>
        <dbReference type="EMBL" id="GBN22311.1"/>
    </source>
</evidence>
<gene>
    <name evidence="1" type="ORF">AVEN_274705_1</name>
</gene>
<dbReference type="AlphaFoldDB" id="A0A4Y2M5P3"/>
<reference evidence="1 2" key="1">
    <citation type="journal article" date="2019" name="Sci. Rep.">
        <title>Orb-weaving spider Araneus ventricosus genome elucidates the spidroin gene catalogue.</title>
        <authorList>
            <person name="Kono N."/>
            <person name="Nakamura H."/>
            <person name="Ohtoshi R."/>
            <person name="Moran D.A.P."/>
            <person name="Shinohara A."/>
            <person name="Yoshida Y."/>
            <person name="Fujiwara M."/>
            <person name="Mori M."/>
            <person name="Tomita M."/>
            <person name="Arakawa K."/>
        </authorList>
    </citation>
    <scope>NUCLEOTIDE SEQUENCE [LARGE SCALE GENOMIC DNA]</scope>
</reference>
<keyword evidence="2" id="KW-1185">Reference proteome</keyword>
<sequence>MYASATNYWNLEFFLIFLQTKHKGQPFFQDLQGHTVSPYFRAKADFYLRCHLTQVQSLPPRAKRYFYLRCYHFEQELRETSTSGALNNIGITLITIP</sequence>
<name>A0A4Y2M5P3_ARAVE</name>
<protein>
    <submittedName>
        <fullName evidence="1">Uncharacterized protein</fullName>
    </submittedName>
</protein>
<dbReference type="Proteomes" id="UP000499080">
    <property type="component" value="Unassembled WGS sequence"/>
</dbReference>
<dbReference type="EMBL" id="BGPR01280435">
    <property type="protein sequence ID" value="GBN22311.1"/>
    <property type="molecule type" value="Genomic_DNA"/>
</dbReference>
<proteinExistence type="predicted"/>
<organism evidence="1 2">
    <name type="scientific">Araneus ventricosus</name>
    <name type="common">Orbweaver spider</name>
    <name type="synonym">Epeira ventricosa</name>
    <dbReference type="NCBI Taxonomy" id="182803"/>
    <lineage>
        <taxon>Eukaryota</taxon>
        <taxon>Metazoa</taxon>
        <taxon>Ecdysozoa</taxon>
        <taxon>Arthropoda</taxon>
        <taxon>Chelicerata</taxon>
        <taxon>Arachnida</taxon>
        <taxon>Araneae</taxon>
        <taxon>Araneomorphae</taxon>
        <taxon>Entelegynae</taxon>
        <taxon>Araneoidea</taxon>
        <taxon>Araneidae</taxon>
        <taxon>Araneus</taxon>
    </lineage>
</organism>
<accession>A0A4Y2M5P3</accession>
<comment type="caution">
    <text evidence="1">The sequence shown here is derived from an EMBL/GenBank/DDBJ whole genome shotgun (WGS) entry which is preliminary data.</text>
</comment>
<evidence type="ECO:0000313" key="2">
    <source>
        <dbReference type="Proteomes" id="UP000499080"/>
    </source>
</evidence>